<dbReference type="InterPro" id="IPR011766">
    <property type="entry name" value="TPP_enzyme_TPP-bd"/>
</dbReference>
<organism evidence="7 8">
    <name type="scientific">Martelella endophytica</name>
    <dbReference type="NCBI Taxonomy" id="1486262"/>
    <lineage>
        <taxon>Bacteria</taxon>
        <taxon>Pseudomonadati</taxon>
        <taxon>Pseudomonadota</taxon>
        <taxon>Alphaproteobacteria</taxon>
        <taxon>Hyphomicrobiales</taxon>
        <taxon>Aurantimonadaceae</taxon>
        <taxon>Martelella</taxon>
    </lineage>
</organism>
<feature type="domain" description="Thiamine pyrophosphate enzyme central" evidence="4">
    <location>
        <begin position="189"/>
        <end position="315"/>
    </location>
</feature>
<dbReference type="Proteomes" id="UP000032611">
    <property type="component" value="Chromosome"/>
</dbReference>
<dbReference type="InterPro" id="IPR029035">
    <property type="entry name" value="DHS-like_NAD/FAD-binding_dom"/>
</dbReference>
<evidence type="ECO:0000259" key="5">
    <source>
        <dbReference type="Pfam" id="PF02775"/>
    </source>
</evidence>
<comment type="similarity">
    <text evidence="1 3">Belongs to the TPP enzyme family.</text>
</comment>
<dbReference type="Pfam" id="PF00205">
    <property type="entry name" value="TPP_enzyme_M"/>
    <property type="match status" value="1"/>
</dbReference>
<dbReference type="Gene3D" id="3.40.50.1220">
    <property type="entry name" value="TPP-binding domain"/>
    <property type="match status" value="1"/>
</dbReference>
<dbReference type="InterPro" id="IPR047211">
    <property type="entry name" value="POXB-like"/>
</dbReference>
<dbReference type="PANTHER" id="PTHR42981">
    <property type="entry name" value="PYRUVATE DEHYDROGENASE [UBIQUINONE]"/>
    <property type="match status" value="1"/>
</dbReference>
<keyword evidence="8" id="KW-1185">Reference proteome</keyword>
<dbReference type="InterPro" id="IPR012000">
    <property type="entry name" value="Thiamin_PyroP_enz_cen_dom"/>
</dbReference>
<evidence type="ECO:0000256" key="3">
    <source>
        <dbReference type="RuleBase" id="RU362132"/>
    </source>
</evidence>
<keyword evidence="2 3" id="KW-0786">Thiamine pyrophosphate</keyword>
<name>A0A0D5LR81_MAREN</name>
<dbReference type="CDD" id="cd02014">
    <property type="entry name" value="TPP_POX"/>
    <property type="match status" value="1"/>
</dbReference>
<dbReference type="Pfam" id="PF02775">
    <property type="entry name" value="TPP_enzyme_C"/>
    <property type="match status" value="1"/>
</dbReference>
<dbReference type="GO" id="GO:0000287">
    <property type="term" value="F:magnesium ion binding"/>
    <property type="evidence" value="ECO:0007669"/>
    <property type="project" value="InterPro"/>
</dbReference>
<dbReference type="GO" id="GO:0019752">
    <property type="term" value="P:carboxylic acid metabolic process"/>
    <property type="evidence" value="ECO:0007669"/>
    <property type="project" value="UniProtKB-ARBA"/>
</dbReference>
<dbReference type="OrthoDB" id="4494979at2"/>
<evidence type="ECO:0000256" key="1">
    <source>
        <dbReference type="ARBA" id="ARBA00007812"/>
    </source>
</evidence>
<protein>
    <submittedName>
        <fullName evidence="7">Pyruvate dehydrogenase</fullName>
    </submittedName>
</protein>
<dbReference type="InterPro" id="IPR012001">
    <property type="entry name" value="Thiamin_PyroP_enz_TPP-bd_dom"/>
</dbReference>
<evidence type="ECO:0000313" key="7">
    <source>
        <dbReference type="EMBL" id="AJY46631.1"/>
    </source>
</evidence>
<dbReference type="SUPFAM" id="SSF52467">
    <property type="entry name" value="DHS-like NAD/FAD-binding domain"/>
    <property type="match status" value="1"/>
</dbReference>
<dbReference type="GO" id="GO:0003824">
    <property type="term" value="F:catalytic activity"/>
    <property type="evidence" value="ECO:0007669"/>
    <property type="project" value="InterPro"/>
</dbReference>
<evidence type="ECO:0000313" key="8">
    <source>
        <dbReference type="Proteomes" id="UP000032611"/>
    </source>
</evidence>
<evidence type="ECO:0000259" key="4">
    <source>
        <dbReference type="Pfam" id="PF00205"/>
    </source>
</evidence>
<dbReference type="SUPFAM" id="SSF52518">
    <property type="entry name" value="Thiamin diphosphate-binding fold (THDP-binding)"/>
    <property type="match status" value="2"/>
</dbReference>
<feature type="domain" description="Thiamine pyrophosphate enzyme TPP-binding" evidence="5">
    <location>
        <begin position="379"/>
        <end position="525"/>
    </location>
</feature>
<dbReference type="PROSITE" id="PS00187">
    <property type="entry name" value="TPP_ENZYMES"/>
    <property type="match status" value="1"/>
</dbReference>
<dbReference type="Pfam" id="PF02776">
    <property type="entry name" value="TPP_enzyme_N"/>
    <property type="match status" value="1"/>
</dbReference>
<dbReference type="InterPro" id="IPR047212">
    <property type="entry name" value="TPP_POXB-like"/>
</dbReference>
<keyword evidence="7" id="KW-0670">Pyruvate</keyword>
<dbReference type="KEGG" id="mey:TM49_14610"/>
<feature type="domain" description="Thiamine pyrophosphate enzyme N-terminal TPP-binding" evidence="6">
    <location>
        <begin position="4"/>
        <end position="114"/>
    </location>
</feature>
<gene>
    <name evidence="7" type="ORF">TM49_14610</name>
</gene>
<dbReference type="GO" id="GO:0030976">
    <property type="term" value="F:thiamine pyrophosphate binding"/>
    <property type="evidence" value="ECO:0007669"/>
    <property type="project" value="InterPro"/>
</dbReference>
<reference evidence="7 8" key="1">
    <citation type="journal article" date="2015" name="Genome Announc.">
        <title>Complete genome sequence of Martelella endophytica YC6887, which has antifungal activity associated with a halophyte.</title>
        <authorList>
            <person name="Khan A."/>
            <person name="Khan H."/>
            <person name="Chung E.J."/>
            <person name="Hossain M.T."/>
            <person name="Chung Y.R."/>
        </authorList>
    </citation>
    <scope>NUCLEOTIDE SEQUENCE [LARGE SCALE GENOMIC DNA]</scope>
    <source>
        <strain evidence="7">YC6887</strain>
    </source>
</reference>
<evidence type="ECO:0000259" key="6">
    <source>
        <dbReference type="Pfam" id="PF02776"/>
    </source>
</evidence>
<evidence type="ECO:0000256" key="2">
    <source>
        <dbReference type="ARBA" id="ARBA00023052"/>
    </source>
</evidence>
<sequence>MTSLAKLLVETLAAAGVTRIWGVTGDSLNAVDGALRENGEIAFMHVRNEEAGAFASGAEAAVTRKLAVCAGSCGPGNLHLINGLYDCYRNRVPVLAIASHIPSTEIGLGFFQETHPTKLFEECSDFCELVTTPKQMPGVLHRALRTAIGQNTVSVIVMPGDVSLQNFDGDTPVFVPPSPVRRVPVDADIAAAADLLNGSRNVTILAGAGTAGAHDEVVALADALKAPIVHAFRGKEVMEWDNPFDVGMTGLIGFSSGYQAMKDCDTLLMLGTDFPYRNFYPEHAKVIQVDREPGALGKRVALTMGIEADVVEFARMITPKIDDGRPHEFLEKARKHYANARRDLDDLATPTKPGKPMHPQYIYSVVNEVAAEDAIFTVDVGTPAIWSARYLKTNGKRRLIGSFNHGSMANAMPQALGAQAAFPDRQVVSMSGDGGVAMLFGELLTAVQLNLPVKIVVLNNGTLGFVELEQKAAGYLPENVGLQNPDFAKVAEAIGLKGIRVEAASDLRGALQEAFAYDGPALVDVVSNRQELAMPPTLEAKEGIGFSLYGMRAILNGRGNEIVELATSNLFR</sequence>
<dbReference type="AlphaFoldDB" id="A0A0D5LR81"/>
<dbReference type="STRING" id="1486262.TM49_14610"/>
<proteinExistence type="inferred from homology"/>
<dbReference type="EMBL" id="CP010803">
    <property type="protein sequence ID" value="AJY46631.1"/>
    <property type="molecule type" value="Genomic_DNA"/>
</dbReference>
<dbReference type="Gene3D" id="3.40.50.970">
    <property type="match status" value="2"/>
</dbReference>
<dbReference type="PATRIC" id="fig|1486262.3.peg.3019"/>
<dbReference type="InterPro" id="IPR029061">
    <property type="entry name" value="THDP-binding"/>
</dbReference>
<dbReference type="NCBIfam" id="NF006591">
    <property type="entry name" value="PRK09124.1"/>
    <property type="match status" value="1"/>
</dbReference>
<dbReference type="InterPro" id="IPR047210">
    <property type="entry name" value="TPP_PYR_POXB-like"/>
</dbReference>
<accession>A0A0D5LR81</accession>
<dbReference type="RefSeq" id="WP_045682326.1">
    <property type="nucleotide sequence ID" value="NZ_CP010803.1"/>
</dbReference>
<dbReference type="InterPro" id="IPR000399">
    <property type="entry name" value="TPP-bd_CS"/>
</dbReference>
<dbReference type="CDD" id="cd07039">
    <property type="entry name" value="TPP_PYR_POX"/>
    <property type="match status" value="1"/>
</dbReference>
<dbReference type="PANTHER" id="PTHR42981:SF2">
    <property type="entry name" value="PYRUVATE DEHYDROGENASE [UBIQUINONE]"/>
    <property type="match status" value="1"/>
</dbReference>
<dbReference type="HOGENOM" id="CLU_013748_3_0_5"/>